<evidence type="ECO:0000313" key="3">
    <source>
        <dbReference type="EMBL" id="ABG50793.1"/>
    </source>
</evidence>
<dbReference type="HOGENOM" id="CLU_097506_0_0_3"/>
<sequence>MNRSQNLLLLVVLIVIIGGLALFAWQNWSPSLQLTFLGLKSVSLPISIWILGALVAGVITYLLIYGIFELSNYFFNQNLQSVKPTSRKFQYQDQPGESKDKYSHYQETSNYQSSFNLNKDLELREEEENIDDWEQEPPKISNSWDSSTQEQVIGDTQKSVSQDSTEKNYEVKQEPEIESWSGSVYSYGYREPSDSGVGQTESLYDADYRVITPPPPQDQSTPNQKKEDEDGPPEDKKN</sequence>
<feature type="compositionally biased region" description="Polar residues" evidence="1">
    <location>
        <begin position="140"/>
        <end position="163"/>
    </location>
</feature>
<feature type="compositionally biased region" description="Acidic residues" evidence="1">
    <location>
        <begin position="126"/>
        <end position="135"/>
    </location>
</feature>
<feature type="transmembrane region" description="Helical" evidence="2">
    <location>
        <begin position="7"/>
        <end position="26"/>
    </location>
</feature>
<dbReference type="OrthoDB" id="428681at2"/>
<feature type="compositionally biased region" description="Basic and acidic residues" evidence="1">
    <location>
        <begin position="224"/>
        <end position="238"/>
    </location>
</feature>
<evidence type="ECO:0008006" key="4">
    <source>
        <dbReference type="Google" id="ProtNLM"/>
    </source>
</evidence>
<name>Q115N1_TRIEI</name>
<feature type="compositionally biased region" description="Basic and acidic residues" evidence="1">
    <location>
        <begin position="164"/>
        <end position="175"/>
    </location>
</feature>
<dbReference type="AlphaFoldDB" id="Q115N1"/>
<reference evidence="3" key="1">
    <citation type="submission" date="2006-06" db="EMBL/GenBank/DDBJ databases">
        <title>Complete sequence of Trichodesmium erythraeum IMS101.</title>
        <authorList>
            <consortium name="US DOE Joint Genome Institute"/>
            <person name="Copeland A."/>
            <person name="Lucas S."/>
            <person name="Lapidus A."/>
            <person name="Barry K."/>
            <person name="Detter J.C."/>
            <person name="Glavina del Rio T."/>
            <person name="Hammon N."/>
            <person name="Israni S."/>
            <person name="Dalin E."/>
            <person name="Tice H."/>
            <person name="Pitluck S."/>
            <person name="Kiss H."/>
            <person name="Munk A.C."/>
            <person name="Brettin T."/>
            <person name="Bruce D."/>
            <person name="Han C."/>
            <person name="Tapia R."/>
            <person name="Gilna P."/>
            <person name="Schmutz J."/>
            <person name="Larimer F."/>
            <person name="Land M."/>
            <person name="Hauser L."/>
            <person name="Kyrpides N."/>
            <person name="Kim E."/>
            <person name="Richardson P."/>
        </authorList>
    </citation>
    <scope>NUCLEOTIDE SEQUENCE [LARGE SCALE GENOMIC DNA]</scope>
    <source>
        <strain evidence="3">IMS101</strain>
    </source>
</reference>
<evidence type="ECO:0000256" key="1">
    <source>
        <dbReference type="SAM" id="MobiDB-lite"/>
    </source>
</evidence>
<dbReference type="RefSeq" id="WP_011611169.1">
    <property type="nucleotide sequence ID" value="NC_008312.1"/>
</dbReference>
<dbReference type="eggNOG" id="COG5416">
    <property type="taxonomic scope" value="Bacteria"/>
</dbReference>
<evidence type="ECO:0000256" key="2">
    <source>
        <dbReference type="SAM" id="Phobius"/>
    </source>
</evidence>
<keyword evidence="2" id="KW-0472">Membrane</keyword>
<gene>
    <name evidence="3" type="ordered locus">Tery_1507</name>
</gene>
<dbReference type="STRING" id="203124.Tery_1507"/>
<dbReference type="EMBL" id="CP000393">
    <property type="protein sequence ID" value="ABG50793.1"/>
    <property type="molecule type" value="Genomic_DNA"/>
</dbReference>
<dbReference type="KEGG" id="ter:Tery_1507"/>
<accession>Q115N1</accession>
<feature type="region of interest" description="Disordered" evidence="1">
    <location>
        <begin position="126"/>
        <end position="238"/>
    </location>
</feature>
<protein>
    <recommendedName>
        <fullName evidence="4">Lipopolysaccharide assembly protein A domain-containing protein</fullName>
    </recommendedName>
</protein>
<organism evidence="3">
    <name type="scientific">Trichodesmium erythraeum (strain IMS101)</name>
    <dbReference type="NCBI Taxonomy" id="203124"/>
    <lineage>
        <taxon>Bacteria</taxon>
        <taxon>Bacillati</taxon>
        <taxon>Cyanobacteriota</taxon>
        <taxon>Cyanophyceae</taxon>
        <taxon>Oscillatoriophycideae</taxon>
        <taxon>Oscillatoriales</taxon>
        <taxon>Microcoleaceae</taxon>
        <taxon>Trichodesmium</taxon>
    </lineage>
</organism>
<feature type="transmembrane region" description="Helical" evidence="2">
    <location>
        <begin position="46"/>
        <end position="68"/>
    </location>
</feature>
<keyword evidence="2" id="KW-1133">Transmembrane helix</keyword>
<keyword evidence="2" id="KW-0812">Transmembrane</keyword>
<proteinExistence type="predicted"/>